<sequence>MSKHSKRRKLNRLSSSSGEEETGSNCQNDASKRKSHKRKNDEMDPKSSKKEQKKSHQVDSHSSRQIAKPVYRLSTKKEEQKVSPKEEQLKNNGPLQLHREGQSSISRTAREIKTVRRDQSKPNKASCAALLTQTIEKKLEDKSDKKCSQGSYSELKNEQISNKLDAAEHRDHRQGSEKRNGPGPAREPSRSPHDSRNTKTQEPISSHYKHFQKWSNMARDQNTSKNYPYSRSTSVDAKNPPTSVTQKSCISPKPSMTVTNPKKWKSFTSTPVSNKSEPPPSTLKQMGFLKCLPFKLNFKIPKHSQPALAHSSNGNNNTVSSNQNLKLKDNKDGSGAKKLEPAKVEPCRLLAGSSNSPCKVQSKRSSLPDRLPSELHPAGDAKSEQFFDQGQVVEELHLARSEKRLEVNVKQSYGELTGMDIDSAEEGAAETNYRDPKQKTLILVLDTNILLSHLDYVKKIRSCGLEALGFPIVLIPWVVLQELDSLKNRKGLSGSVAHLATPAISFIYTSLKKRDPHLWGQSMQQATEISNGLNTKNNDDRVLQCCLQYQNMYPECVLILCTNDKNLSNKAVLSGVTALSKVDLEAGVRRSKHGHQFLLDVQSPVPSRLSHNISSPALSTSCSPACAQLPVQDSAGFPLDTPRKGPPVKFPSVKKGRCKEAEWDLSAYLCELEDSLRDVLSEVLETEMKAAYDELWQEIVYIKPPWSLQDVLQCFKKHWIAVFGQLVPRKMLETVGNLINFFSSGETISTLWFLQKTKELVKAFRKSSERVPGAITVIEDIINKVQSQHDTSGEQELSAGDVVMNDDESVDKQPGSPHFPPQEVWAVFENIWSQVYQTSLEVFKALSFDPLTMQAATPMGRPPPPQDALACLHRLSSMVSQLLQAFGRVLSSTPGLEEVQTLLSIIYSNKLVSEETRLTTKDLLDCFSQPDYREKLGVGGNQLLELKKALDGCVQTTGQNFAFTAPC</sequence>
<dbReference type="PANTHER" id="PTHR16161:SF0">
    <property type="entry name" value="TRANSCRIPTIONAL PROTEIN SWT1"/>
    <property type="match status" value="1"/>
</dbReference>
<feature type="compositionally biased region" description="Basic and acidic residues" evidence="3">
    <location>
        <begin position="371"/>
        <end position="382"/>
    </location>
</feature>
<feature type="compositionally biased region" description="Basic and acidic residues" evidence="3">
    <location>
        <begin position="75"/>
        <end position="89"/>
    </location>
</feature>
<dbReference type="PANTHER" id="PTHR16161">
    <property type="entry name" value="TRANSCRIPTIONAL PROTEIN SWT1"/>
    <property type="match status" value="1"/>
</dbReference>
<dbReference type="InterPro" id="IPR052626">
    <property type="entry name" value="SWT1_Regulator"/>
</dbReference>
<dbReference type="CTD" id="54823"/>
<evidence type="ECO:0000313" key="6">
    <source>
        <dbReference type="Proteomes" id="UP000261480"/>
    </source>
</evidence>
<dbReference type="Ensembl" id="ENSPMET00000007290.1">
    <property type="protein sequence ID" value="ENSPMEP00000005563.1"/>
    <property type="gene ID" value="ENSPMEG00000006943.1"/>
</dbReference>
<dbReference type="GeneID" id="106913880"/>
<feature type="domain" description="PIN" evidence="4">
    <location>
        <begin position="441"/>
        <end position="569"/>
    </location>
</feature>
<evidence type="ECO:0000256" key="2">
    <source>
        <dbReference type="ARBA" id="ARBA00074620"/>
    </source>
</evidence>
<feature type="compositionally biased region" description="Basic residues" evidence="3">
    <location>
        <begin position="1"/>
        <end position="11"/>
    </location>
</feature>
<name>A0A3B3WS02_9TELE</name>
<feature type="compositionally biased region" description="Basic and acidic residues" evidence="3">
    <location>
        <begin position="108"/>
        <end position="121"/>
    </location>
</feature>
<dbReference type="InterPro" id="IPR029060">
    <property type="entry name" value="PIN-like_dom_sf"/>
</dbReference>
<feature type="compositionally biased region" description="Basic and acidic residues" evidence="3">
    <location>
        <begin position="326"/>
        <end position="346"/>
    </location>
</feature>
<feature type="compositionally biased region" description="Basic and acidic residues" evidence="3">
    <location>
        <begin position="187"/>
        <end position="199"/>
    </location>
</feature>
<dbReference type="STRING" id="48701.ENSPMEP00000005559"/>
<comment type="similarity">
    <text evidence="1">Belongs to the SWT1 family.</text>
</comment>
<evidence type="ECO:0000313" key="5">
    <source>
        <dbReference type="Ensembl" id="ENSPMEP00000005563.1"/>
    </source>
</evidence>
<dbReference type="Ensembl" id="ENSPMET00000007306.1">
    <property type="protein sequence ID" value="ENSPMEP00000005559.1"/>
    <property type="gene ID" value="ENSPMEG00000006943.1"/>
</dbReference>
<dbReference type="CDD" id="cd18727">
    <property type="entry name" value="PIN_Swt1-like"/>
    <property type="match status" value="1"/>
</dbReference>
<reference evidence="5" key="1">
    <citation type="submission" date="2025-05" db="UniProtKB">
        <authorList>
            <consortium name="Ensembl"/>
        </authorList>
    </citation>
    <scope>IDENTIFICATION</scope>
</reference>
<dbReference type="Proteomes" id="UP000261480">
    <property type="component" value="Unplaced"/>
</dbReference>
<feature type="compositionally biased region" description="Basic and acidic residues" evidence="3">
    <location>
        <begin position="135"/>
        <end position="147"/>
    </location>
</feature>
<evidence type="ECO:0000256" key="3">
    <source>
        <dbReference type="SAM" id="MobiDB-lite"/>
    </source>
</evidence>
<feature type="compositionally biased region" description="Low complexity" evidence="3">
    <location>
        <begin position="311"/>
        <end position="324"/>
    </location>
</feature>
<accession>A0A3B3WS02</accession>
<dbReference type="Pfam" id="PF13638">
    <property type="entry name" value="PIN_4"/>
    <property type="match status" value="1"/>
</dbReference>
<dbReference type="RefSeq" id="XP_014835799.1">
    <property type="nucleotide sequence ID" value="XM_014980313.1"/>
</dbReference>
<feature type="compositionally biased region" description="Basic and acidic residues" evidence="3">
    <location>
        <begin position="39"/>
        <end position="62"/>
    </location>
</feature>
<dbReference type="InterPro" id="IPR002716">
    <property type="entry name" value="PIN_dom"/>
</dbReference>
<evidence type="ECO:0000259" key="4">
    <source>
        <dbReference type="SMART" id="SM00670"/>
    </source>
</evidence>
<dbReference type="GO" id="GO:0005634">
    <property type="term" value="C:nucleus"/>
    <property type="evidence" value="ECO:0007669"/>
    <property type="project" value="TreeGrafter"/>
</dbReference>
<evidence type="ECO:0000256" key="1">
    <source>
        <dbReference type="ARBA" id="ARBA00060839"/>
    </source>
</evidence>
<dbReference type="SUPFAM" id="SSF88723">
    <property type="entry name" value="PIN domain-like"/>
    <property type="match status" value="1"/>
</dbReference>
<dbReference type="OrthoDB" id="548295at2759"/>
<feature type="compositionally biased region" description="Polar residues" evidence="3">
    <location>
        <begin position="352"/>
        <end position="365"/>
    </location>
</feature>
<feature type="compositionally biased region" description="Polar residues" evidence="3">
    <location>
        <begin position="213"/>
        <end position="276"/>
    </location>
</feature>
<dbReference type="AlphaFoldDB" id="A0A3B3WS02"/>
<protein>
    <recommendedName>
        <fullName evidence="2">Transcriptional protein SWT1</fullName>
    </recommendedName>
</protein>
<proteinExistence type="inferred from homology"/>
<organism evidence="5 6">
    <name type="scientific">Poecilia mexicana</name>
    <dbReference type="NCBI Taxonomy" id="48701"/>
    <lineage>
        <taxon>Eukaryota</taxon>
        <taxon>Metazoa</taxon>
        <taxon>Chordata</taxon>
        <taxon>Craniata</taxon>
        <taxon>Vertebrata</taxon>
        <taxon>Euteleostomi</taxon>
        <taxon>Actinopterygii</taxon>
        <taxon>Neopterygii</taxon>
        <taxon>Teleostei</taxon>
        <taxon>Neoteleostei</taxon>
        <taxon>Acanthomorphata</taxon>
        <taxon>Ovalentaria</taxon>
        <taxon>Atherinomorphae</taxon>
        <taxon>Cyprinodontiformes</taxon>
        <taxon>Poeciliidae</taxon>
        <taxon>Poeciliinae</taxon>
        <taxon>Poecilia</taxon>
    </lineage>
</organism>
<feature type="compositionally biased region" description="Polar residues" evidence="3">
    <location>
        <begin position="148"/>
        <end position="162"/>
    </location>
</feature>
<dbReference type="SMART" id="SM00670">
    <property type="entry name" value="PINc"/>
    <property type="match status" value="1"/>
</dbReference>
<dbReference type="FunFam" id="3.40.50.1010:FF:000012">
    <property type="entry name" value="SWT1, RNA endoribonuclease homolog"/>
    <property type="match status" value="1"/>
</dbReference>
<feature type="region of interest" description="Disordered" evidence="3">
    <location>
        <begin position="1"/>
        <end position="284"/>
    </location>
</feature>
<feature type="region of interest" description="Disordered" evidence="3">
    <location>
        <begin position="305"/>
        <end position="382"/>
    </location>
</feature>
<dbReference type="KEGG" id="pmei:106913880"/>
<feature type="compositionally biased region" description="Basic and acidic residues" evidence="3">
    <location>
        <begin position="165"/>
        <end position="180"/>
    </location>
</feature>
<dbReference type="Gene3D" id="3.40.50.1010">
    <property type="entry name" value="5'-nuclease"/>
    <property type="match status" value="1"/>
</dbReference>
<keyword evidence="6" id="KW-1185">Reference proteome</keyword>